<sequence length="214" mass="24524">MSPSATAEDPWAARWQALWLRLGCQPDLAEYQTLRQAYAEPARHYHTFTHIAACLSWLDRAYADQALPVDDGLELAIWYHDGVYDPYRADNEAASAAWWRQTAARHGLAGPLVERVSAWILATQHADQTQPDAPWLLDIDLSILGAVPAVYQQFEQHVRAEYRWVPAFVFRCKRAALLQQFLDRPRLYQTDYFHDRLEAAARHNLQHAITALCG</sequence>
<dbReference type="RefSeq" id="WP_184041603.1">
    <property type="nucleotide sequence ID" value="NZ_JACHHY010000027.1"/>
</dbReference>
<keyword evidence="1" id="KW-0378">Hydrolase</keyword>
<dbReference type="InterPro" id="IPR009218">
    <property type="entry name" value="HD_phosphohydro"/>
</dbReference>
<dbReference type="SUPFAM" id="SSF109604">
    <property type="entry name" value="HD-domain/PDEase-like"/>
    <property type="match status" value="1"/>
</dbReference>
<dbReference type="PIRSF" id="PIRSF035170">
    <property type="entry name" value="HD_phosphohydro"/>
    <property type="match status" value="1"/>
</dbReference>
<dbReference type="GO" id="GO:0016787">
    <property type="term" value="F:hydrolase activity"/>
    <property type="evidence" value="ECO:0007669"/>
    <property type="project" value="UniProtKB-KW"/>
</dbReference>
<comment type="caution">
    <text evidence="1">The sequence shown here is derived from an EMBL/GenBank/DDBJ whole genome shotgun (WGS) entry which is preliminary data.</text>
</comment>
<evidence type="ECO:0000313" key="1">
    <source>
        <dbReference type="EMBL" id="MBB5020196.1"/>
    </source>
</evidence>
<name>A0A840MV17_9PROT</name>
<dbReference type="Proteomes" id="UP000575898">
    <property type="component" value="Unassembled WGS sequence"/>
</dbReference>
<protein>
    <submittedName>
        <fullName evidence="1">Putative metal-dependent HD superfamily phosphohydrolase</fullName>
    </submittedName>
</protein>
<organism evidence="1 2">
    <name type="scientific">Chitinivorax tropicus</name>
    <dbReference type="NCBI Taxonomy" id="714531"/>
    <lineage>
        <taxon>Bacteria</taxon>
        <taxon>Pseudomonadati</taxon>
        <taxon>Pseudomonadota</taxon>
        <taxon>Betaproteobacteria</taxon>
        <taxon>Chitinivorax</taxon>
    </lineage>
</organism>
<proteinExistence type="predicted"/>
<dbReference type="PANTHER" id="PTHR21174:SF0">
    <property type="entry name" value="HD PHOSPHOHYDROLASE FAMILY PROTEIN-RELATED"/>
    <property type="match status" value="1"/>
</dbReference>
<gene>
    <name evidence="1" type="ORF">HNQ59_003513</name>
</gene>
<dbReference type="EMBL" id="JACHHY010000027">
    <property type="protein sequence ID" value="MBB5020196.1"/>
    <property type="molecule type" value="Genomic_DNA"/>
</dbReference>
<evidence type="ECO:0000313" key="2">
    <source>
        <dbReference type="Proteomes" id="UP000575898"/>
    </source>
</evidence>
<dbReference type="AlphaFoldDB" id="A0A840MV17"/>
<keyword evidence="2" id="KW-1185">Reference proteome</keyword>
<dbReference type="PANTHER" id="PTHR21174">
    <property type="match status" value="1"/>
</dbReference>
<reference evidence="1 2" key="1">
    <citation type="submission" date="2020-08" db="EMBL/GenBank/DDBJ databases">
        <title>Genomic Encyclopedia of Type Strains, Phase IV (KMG-IV): sequencing the most valuable type-strain genomes for metagenomic binning, comparative biology and taxonomic classification.</title>
        <authorList>
            <person name="Goeker M."/>
        </authorList>
    </citation>
    <scope>NUCLEOTIDE SEQUENCE [LARGE SCALE GENOMIC DNA]</scope>
    <source>
        <strain evidence="1 2">DSM 27165</strain>
    </source>
</reference>
<accession>A0A840MV17</accession>